<feature type="compositionally biased region" description="Basic and acidic residues" evidence="1">
    <location>
        <begin position="121"/>
        <end position="133"/>
    </location>
</feature>
<sequence>MTFDPRLPPAPRSRIAGLAIGLSAFSAIVCLYALILLRLRAVEASAAYSALLSGFALAGAAAVIGVVALVVVWKTGRTGGVRAFLAIALAAIVLGGPAYVVGSNFGAPRINDVTTDLADPPRFERAARDRGPRDNPVPPALIPPEQAAAQRDAYPDLAPLRLALPPEEIANLAAGLVDDREWRVIGRTSFPRGGGPTGRIEAVARSPVLGLESDVVIRVRPDAEGSRVDMRSASRVGDADFGANAARIQSFLADLTAAANAAP</sequence>
<name>A0A4Q0MIQ3_9HYPH</name>
<dbReference type="RefSeq" id="WP_128777789.1">
    <property type="nucleotide sequence ID" value="NZ_RYFI01000011.1"/>
</dbReference>
<reference evidence="3 4" key="1">
    <citation type="submission" date="2018-12" db="EMBL/GenBank/DDBJ databases">
        <title>bacterium Hansschlegelia zhihuaiae S113.</title>
        <authorList>
            <person name="He J."/>
        </authorList>
    </citation>
    <scope>NUCLEOTIDE SEQUENCE [LARGE SCALE GENOMIC DNA]</scope>
    <source>
        <strain evidence="3 4">S 113</strain>
    </source>
</reference>
<feature type="transmembrane region" description="Helical" evidence="2">
    <location>
        <begin position="49"/>
        <end position="73"/>
    </location>
</feature>
<dbReference type="Proteomes" id="UP000289708">
    <property type="component" value="Unassembled WGS sequence"/>
</dbReference>
<evidence type="ECO:0000256" key="1">
    <source>
        <dbReference type="SAM" id="MobiDB-lite"/>
    </source>
</evidence>
<evidence type="ECO:0000313" key="3">
    <source>
        <dbReference type="EMBL" id="RXF72929.1"/>
    </source>
</evidence>
<organism evidence="3 4">
    <name type="scientific">Hansschlegelia zhihuaiae</name>
    <dbReference type="NCBI Taxonomy" id="405005"/>
    <lineage>
        <taxon>Bacteria</taxon>
        <taxon>Pseudomonadati</taxon>
        <taxon>Pseudomonadota</taxon>
        <taxon>Alphaproteobacteria</taxon>
        <taxon>Hyphomicrobiales</taxon>
        <taxon>Methylopilaceae</taxon>
        <taxon>Hansschlegelia</taxon>
    </lineage>
</organism>
<evidence type="ECO:0000313" key="4">
    <source>
        <dbReference type="Proteomes" id="UP000289708"/>
    </source>
</evidence>
<protein>
    <submittedName>
        <fullName evidence="3">DUF1499 domain-containing protein</fullName>
    </submittedName>
</protein>
<feature type="region of interest" description="Disordered" evidence="1">
    <location>
        <begin position="121"/>
        <end position="142"/>
    </location>
</feature>
<dbReference type="EMBL" id="RYFI01000011">
    <property type="protein sequence ID" value="RXF72929.1"/>
    <property type="molecule type" value="Genomic_DNA"/>
</dbReference>
<comment type="caution">
    <text evidence="3">The sequence shown here is derived from an EMBL/GenBank/DDBJ whole genome shotgun (WGS) entry which is preliminary data.</text>
</comment>
<accession>A0A4Q0MIQ3</accession>
<keyword evidence="2" id="KW-0812">Transmembrane</keyword>
<feature type="transmembrane region" description="Helical" evidence="2">
    <location>
        <begin position="15"/>
        <end position="37"/>
    </location>
</feature>
<keyword evidence="2" id="KW-0472">Membrane</keyword>
<dbReference type="AlphaFoldDB" id="A0A4Q0MIQ3"/>
<evidence type="ECO:0000256" key="2">
    <source>
        <dbReference type="SAM" id="Phobius"/>
    </source>
</evidence>
<dbReference type="OrthoDB" id="1523552at2"/>
<dbReference type="Pfam" id="PF07386">
    <property type="entry name" value="DUF1499"/>
    <property type="match status" value="1"/>
</dbReference>
<gene>
    <name evidence="3" type="ORF">EK403_12305</name>
</gene>
<dbReference type="InterPro" id="IPR010865">
    <property type="entry name" value="DUF1499"/>
</dbReference>
<feature type="transmembrane region" description="Helical" evidence="2">
    <location>
        <begin position="79"/>
        <end position="101"/>
    </location>
</feature>
<keyword evidence="2" id="KW-1133">Transmembrane helix</keyword>
<keyword evidence="4" id="KW-1185">Reference proteome</keyword>
<proteinExistence type="predicted"/>